<feature type="region of interest" description="Disordered" evidence="9">
    <location>
        <begin position="391"/>
        <end position="452"/>
    </location>
</feature>
<dbReference type="InterPro" id="IPR036855">
    <property type="entry name" value="Znf_CCCH_sf"/>
</dbReference>
<feature type="compositionally biased region" description="Low complexity" evidence="9">
    <location>
        <begin position="580"/>
        <end position="589"/>
    </location>
</feature>
<feature type="compositionally biased region" description="Pro residues" evidence="9">
    <location>
        <begin position="391"/>
        <end position="425"/>
    </location>
</feature>
<evidence type="ECO:0000313" key="13">
    <source>
        <dbReference type="Proteomes" id="UP000694395"/>
    </source>
</evidence>
<dbReference type="GO" id="GO:0008270">
    <property type="term" value="F:zinc ion binding"/>
    <property type="evidence" value="ECO:0007669"/>
    <property type="project" value="UniProtKB-KW"/>
</dbReference>
<feature type="zinc finger region" description="C3H1-type" evidence="8">
    <location>
        <begin position="346"/>
        <end position="374"/>
    </location>
</feature>
<dbReference type="InterPro" id="IPR035979">
    <property type="entry name" value="RBD_domain_sf"/>
</dbReference>
<evidence type="ECO:0000256" key="4">
    <source>
        <dbReference type="ARBA" id="ARBA00022884"/>
    </source>
</evidence>
<dbReference type="Pfam" id="PF00076">
    <property type="entry name" value="RRM_1"/>
    <property type="match status" value="1"/>
</dbReference>
<evidence type="ECO:0000256" key="9">
    <source>
        <dbReference type="SAM" id="MobiDB-lite"/>
    </source>
</evidence>
<dbReference type="FunFam" id="3.30.70.330:FF:000330">
    <property type="entry name" value="RNA-binding motif protein 26"/>
    <property type="match status" value="1"/>
</dbReference>
<feature type="compositionally biased region" description="Basic and acidic residues" evidence="9">
    <location>
        <begin position="149"/>
        <end position="174"/>
    </location>
</feature>
<evidence type="ECO:0000256" key="8">
    <source>
        <dbReference type="PROSITE-ProRule" id="PRU00723"/>
    </source>
</evidence>
<dbReference type="PANTHER" id="PTHR14398">
    <property type="entry name" value="RNA RECOGNITION RRM/RNP DOMAIN"/>
    <property type="match status" value="1"/>
</dbReference>
<feature type="domain" description="RRM" evidence="10">
    <location>
        <begin position="975"/>
        <end position="1044"/>
    </location>
</feature>
<evidence type="ECO:0000313" key="12">
    <source>
        <dbReference type="Ensembl" id="ENSOMYP00000108554.1"/>
    </source>
</evidence>
<dbReference type="InterPro" id="IPR000571">
    <property type="entry name" value="Znf_CCCH"/>
</dbReference>
<dbReference type="GO" id="GO:0005634">
    <property type="term" value="C:nucleus"/>
    <property type="evidence" value="ECO:0007669"/>
    <property type="project" value="TreeGrafter"/>
</dbReference>
<reference evidence="12" key="2">
    <citation type="submission" date="2025-08" db="UniProtKB">
        <authorList>
            <consortium name="Ensembl"/>
        </authorList>
    </citation>
    <scope>IDENTIFICATION</scope>
</reference>
<feature type="compositionally biased region" description="Acidic residues" evidence="9">
    <location>
        <begin position="1052"/>
        <end position="1084"/>
    </location>
</feature>
<evidence type="ECO:0000256" key="5">
    <source>
        <dbReference type="ARBA" id="ARBA00023054"/>
    </source>
</evidence>
<keyword evidence="1 8" id="KW-0479">Metal-binding</keyword>
<dbReference type="Gene3D" id="3.30.70.330">
    <property type="match status" value="2"/>
</dbReference>
<feature type="region of interest" description="Disordered" evidence="9">
    <location>
        <begin position="675"/>
        <end position="747"/>
    </location>
</feature>
<reference evidence="12" key="1">
    <citation type="submission" date="2020-07" db="EMBL/GenBank/DDBJ databases">
        <title>A long reads based de novo assembly of the rainbow trout Arlee double haploid line genome.</title>
        <authorList>
            <person name="Gao G."/>
            <person name="Palti Y."/>
        </authorList>
    </citation>
    <scope>NUCLEOTIDE SEQUENCE [LARGE SCALE GENOMIC DNA]</scope>
</reference>
<comment type="function">
    <text evidence="6">May be involved in the turnover of nuclear polyadenylated (pA+) RNA.</text>
</comment>
<feature type="region of interest" description="Disordered" evidence="9">
    <location>
        <begin position="937"/>
        <end position="967"/>
    </location>
</feature>
<dbReference type="GeneTree" id="ENSGT00510000046929"/>
<feature type="compositionally biased region" description="Basic and acidic residues" evidence="9">
    <location>
        <begin position="265"/>
        <end position="285"/>
    </location>
</feature>
<evidence type="ECO:0000259" key="11">
    <source>
        <dbReference type="PROSITE" id="PS50103"/>
    </source>
</evidence>
<dbReference type="InterPro" id="IPR000504">
    <property type="entry name" value="RRM_dom"/>
</dbReference>
<dbReference type="InterPro" id="IPR039511">
    <property type="entry name" value="RBM26-like_RRM2"/>
</dbReference>
<dbReference type="Pfam" id="PF01480">
    <property type="entry name" value="PWI"/>
    <property type="match status" value="1"/>
</dbReference>
<dbReference type="InterPro" id="IPR045137">
    <property type="entry name" value="RBM26/27"/>
</dbReference>
<feature type="region of interest" description="Disordered" evidence="9">
    <location>
        <begin position="1047"/>
        <end position="1091"/>
    </location>
</feature>
<dbReference type="SUPFAM" id="SSF90229">
    <property type="entry name" value="CCCH zinc finger"/>
    <property type="match status" value="1"/>
</dbReference>
<evidence type="ECO:0000256" key="6">
    <source>
        <dbReference type="ARBA" id="ARBA00043866"/>
    </source>
</evidence>
<keyword evidence="3 8" id="KW-0862">Zinc</keyword>
<feature type="domain" description="C3H1-type" evidence="11">
    <location>
        <begin position="346"/>
        <end position="374"/>
    </location>
</feature>
<dbReference type="Proteomes" id="UP000694395">
    <property type="component" value="Chromosome 7"/>
</dbReference>
<dbReference type="InterPro" id="IPR002483">
    <property type="entry name" value="PWI_dom"/>
</dbReference>
<keyword evidence="5" id="KW-0175">Coiled coil</keyword>
<feature type="compositionally biased region" description="Basic and acidic residues" evidence="9">
    <location>
        <begin position="190"/>
        <end position="225"/>
    </location>
</feature>
<keyword evidence="13" id="KW-1185">Reference proteome</keyword>
<dbReference type="AlphaFoldDB" id="A0A8K9WLK0"/>
<organism evidence="12 13">
    <name type="scientific">Oncorhynchus mykiss</name>
    <name type="common">Rainbow trout</name>
    <name type="synonym">Salmo gairdneri</name>
    <dbReference type="NCBI Taxonomy" id="8022"/>
    <lineage>
        <taxon>Eukaryota</taxon>
        <taxon>Metazoa</taxon>
        <taxon>Chordata</taxon>
        <taxon>Craniata</taxon>
        <taxon>Vertebrata</taxon>
        <taxon>Euteleostomi</taxon>
        <taxon>Actinopterygii</taxon>
        <taxon>Neopterygii</taxon>
        <taxon>Teleostei</taxon>
        <taxon>Protacanthopterygii</taxon>
        <taxon>Salmoniformes</taxon>
        <taxon>Salmonidae</taxon>
        <taxon>Salmoninae</taxon>
        <taxon>Oncorhynchus</taxon>
    </lineage>
</organism>
<feature type="compositionally biased region" description="Basic and acidic residues" evidence="9">
    <location>
        <begin position="240"/>
        <end position="256"/>
    </location>
</feature>
<evidence type="ECO:0000256" key="2">
    <source>
        <dbReference type="ARBA" id="ARBA00022771"/>
    </source>
</evidence>
<feature type="domain" description="RRM" evidence="10">
    <location>
        <begin position="596"/>
        <end position="665"/>
    </location>
</feature>
<name>A0A8K9WLK0_ONCMY</name>
<dbReference type="CDD" id="cd12258">
    <property type="entry name" value="RRM2_RBM26_like"/>
    <property type="match status" value="1"/>
</dbReference>
<dbReference type="SMART" id="SM00360">
    <property type="entry name" value="RRM"/>
    <property type="match status" value="2"/>
</dbReference>
<proteinExistence type="predicted"/>
<dbReference type="SUPFAM" id="SSF54928">
    <property type="entry name" value="RNA-binding domain, RBD"/>
    <property type="match status" value="2"/>
</dbReference>
<sequence>MSHSRPCRKPRDNTMSCVYQLPKPLGVTREKLPRLVNMHFKICLTVESDFPFKYHSRPVTGVGPVSERLLDRIPELTSCDADPSALAKYVVALVKKDKSETELKALCVDQLDVFLQKETQTFVDRLFEAVNSKSYLPQQDHQPGSAGKAEGHLTRTDKDDQRKDEPSREEDRDKKFSRRVNYSPPSSSRYSRDSRRGDDRKRDDRTRKRNDYDRIPPRRDSYRDRYNRRRGRSYSRSRSRSKDRARDRERDRDRGSRSHSRSHSKSRERDAGRSKYEPDRGDRGTEVGAGEGLLPIPTATATFPVPTLSSTITVIAPQGNHSNSIASVTDSWSDFHPDQSLDRPLPPQRKRCRDYDEKGFCMRGDICPFDHGIDPVVVEDVNLPNMFQAPPPIPGVAQPPPGLPPPPGPPPLMTPPPVNLRPPVPLTGSLPPGLPPSLPPGPPHQASGMDAPPSSIANSVPTIVTTGTRPSIPQPPAPLFPPGQYDPDMYNPEDPSLTNTSRPVYRHRVNAQRPNLIGLTMGEDLPHRDRDQMPNRMRIVLDSASRKRSAVSHHGAMLPKKPWSDKPNFNQQNLQGGFHNKNPQNQNQKAPFGSNTKLSVLQIPQGLNNISKLNQHFSKFGTIVNLQVTYGNDPEGALIQFDSHEEAKRALQSPEAVLNNRFIRVLWHCEDEMGQQGMGQQGMGQQGQQGMGQQGQQHHQPQPLMQVQQPATSLKQSVKDRLGPLPADCSEPNQDSRVASQNDFKSNLSMKERLGFASKPGSTPSGPAGKVFSTSTGLTKTVYNMAALKAAQKTALFAGVTATEEAMKNKQEALRLQQEMRKKKQEILEKHIETQKLLICKLEKNKTMKAGDKAVIMTTLGTLTKSITKLQQEIKGLSNPSGVRGAPKSKAQAQKELLDTELDLYKKTQSGEDTVQLKIRYTQLQLEAAKRGILAPGRGRGAHARGRGGLRGRGRGRGCRGRGLPVHSTVDHRPRALEISGFTETDLQDLLPHFAQFGELEDCQIDETSCLAVITYRSRPEAEQAALHSVRLNGSDLRLSWHKPAVSLTSQEPDEQETDHDEFQEESLIDDALLQDDDEEDDDNEPRPWRR</sequence>
<keyword evidence="2 8" id="KW-0863">Zinc-finger</keyword>
<evidence type="ECO:0000256" key="1">
    <source>
        <dbReference type="ARBA" id="ARBA00022723"/>
    </source>
</evidence>
<feature type="compositionally biased region" description="Low complexity" evidence="9">
    <location>
        <begin position="179"/>
        <end position="189"/>
    </location>
</feature>
<evidence type="ECO:0000256" key="3">
    <source>
        <dbReference type="ARBA" id="ARBA00022833"/>
    </source>
</evidence>
<feature type="region of interest" description="Disordered" evidence="9">
    <location>
        <begin position="543"/>
        <end position="592"/>
    </location>
</feature>
<feature type="compositionally biased region" description="Polar residues" evidence="9">
    <location>
        <begin position="731"/>
        <end position="747"/>
    </location>
</feature>
<dbReference type="PROSITE" id="PS50103">
    <property type="entry name" value="ZF_C3H1"/>
    <property type="match status" value="1"/>
</dbReference>
<gene>
    <name evidence="12" type="primary">LOC110516345</name>
</gene>
<dbReference type="Ensembl" id="ENSOMYT00000144023.1">
    <property type="protein sequence ID" value="ENSOMYP00000108554.1"/>
    <property type="gene ID" value="ENSOMYG00000068728.1"/>
</dbReference>
<dbReference type="InterPro" id="IPR012677">
    <property type="entry name" value="Nucleotide-bd_a/b_plait_sf"/>
</dbReference>
<evidence type="ECO:0000256" key="7">
    <source>
        <dbReference type="PROSITE-ProRule" id="PRU00176"/>
    </source>
</evidence>
<keyword evidence="4 7" id="KW-0694">RNA-binding</keyword>
<feature type="compositionally biased region" description="Low complexity" evidence="9">
    <location>
        <begin position="694"/>
        <end position="709"/>
    </location>
</feature>
<dbReference type="PROSITE" id="PS50102">
    <property type="entry name" value="RRM"/>
    <property type="match status" value="2"/>
</dbReference>
<reference evidence="12" key="3">
    <citation type="submission" date="2025-09" db="UniProtKB">
        <authorList>
            <consortium name="Ensembl"/>
        </authorList>
    </citation>
    <scope>IDENTIFICATION</scope>
</reference>
<evidence type="ECO:0000259" key="10">
    <source>
        <dbReference type="PROSITE" id="PS50102"/>
    </source>
</evidence>
<dbReference type="GO" id="GO:0003723">
    <property type="term" value="F:RNA binding"/>
    <property type="evidence" value="ECO:0007669"/>
    <property type="project" value="UniProtKB-UniRule"/>
</dbReference>
<dbReference type="PANTHER" id="PTHR14398:SF2">
    <property type="entry name" value="RNA-BINDING PROTEIN 26"/>
    <property type="match status" value="1"/>
</dbReference>
<feature type="compositionally biased region" description="Pro residues" evidence="9">
    <location>
        <begin position="432"/>
        <end position="443"/>
    </location>
</feature>
<feature type="compositionally biased region" description="Basic residues" evidence="9">
    <location>
        <begin position="226"/>
        <end position="239"/>
    </location>
</feature>
<feature type="compositionally biased region" description="Gly residues" evidence="9">
    <location>
        <begin position="676"/>
        <end position="693"/>
    </location>
</feature>
<feature type="compositionally biased region" description="Basic residues" evidence="9">
    <location>
        <begin position="940"/>
        <end position="960"/>
    </location>
</feature>
<protein>
    <submittedName>
        <fullName evidence="12">RNA binding motif protein 26</fullName>
    </submittedName>
</protein>
<feature type="region of interest" description="Disordered" evidence="9">
    <location>
        <begin position="134"/>
        <end position="298"/>
    </location>
</feature>
<accession>A0A8K9WLK0</accession>